<dbReference type="GO" id="GO:0003729">
    <property type="term" value="F:mRNA binding"/>
    <property type="evidence" value="ECO:0007669"/>
    <property type="project" value="TreeGrafter"/>
</dbReference>
<feature type="compositionally biased region" description="Basic and acidic residues" evidence="6">
    <location>
        <begin position="975"/>
        <end position="991"/>
    </location>
</feature>
<evidence type="ECO:0000256" key="2">
    <source>
        <dbReference type="ARBA" id="ARBA00022737"/>
    </source>
</evidence>
<feature type="region of interest" description="Disordered" evidence="6">
    <location>
        <begin position="935"/>
        <end position="1113"/>
    </location>
</feature>
<feature type="compositionally biased region" description="Acidic residues" evidence="6">
    <location>
        <begin position="506"/>
        <end position="525"/>
    </location>
</feature>
<keyword evidence="2" id="KW-0677">Repeat</keyword>
<dbReference type="Gene3D" id="3.30.70.330">
    <property type="match status" value="1"/>
</dbReference>
<dbReference type="CDD" id="cd00590">
    <property type="entry name" value="RRM_SF"/>
    <property type="match status" value="1"/>
</dbReference>
<comment type="subcellular location">
    <subcellularLocation>
        <location evidence="1">Nucleus</location>
    </subcellularLocation>
</comment>
<name>A0A1A8WXV6_PLAOA</name>
<dbReference type="AlphaFoldDB" id="A0A1A8WXV6"/>
<gene>
    <name evidence="8" type="ORF">POVCU1_041030</name>
</gene>
<evidence type="ECO:0000256" key="6">
    <source>
        <dbReference type="SAM" id="MobiDB-lite"/>
    </source>
</evidence>
<dbReference type="PANTHER" id="PTHR48039">
    <property type="entry name" value="RNA-BINDING MOTIF PROTEIN 14B"/>
    <property type="match status" value="1"/>
</dbReference>
<feature type="domain" description="RRM" evidence="7">
    <location>
        <begin position="389"/>
        <end position="464"/>
    </location>
</feature>
<dbReference type="Proteomes" id="UP000078546">
    <property type="component" value="Unassembled WGS sequence"/>
</dbReference>
<evidence type="ECO:0000313" key="8">
    <source>
        <dbReference type="EMBL" id="SBS97792.1"/>
    </source>
</evidence>
<reference evidence="9" key="1">
    <citation type="submission" date="2016-05" db="EMBL/GenBank/DDBJ databases">
        <authorList>
            <person name="Naeem Raeece"/>
        </authorList>
    </citation>
    <scope>NUCLEOTIDE SEQUENCE [LARGE SCALE GENOMIC DNA]</scope>
</reference>
<dbReference type="InterPro" id="IPR012677">
    <property type="entry name" value="Nucleotide-bd_a/b_plait_sf"/>
</dbReference>
<dbReference type="GO" id="GO:0005634">
    <property type="term" value="C:nucleus"/>
    <property type="evidence" value="ECO:0007669"/>
    <property type="project" value="UniProtKB-SubCell"/>
</dbReference>
<dbReference type="Pfam" id="PF00076">
    <property type="entry name" value="RRM_1"/>
    <property type="match status" value="1"/>
</dbReference>
<feature type="compositionally biased region" description="Basic and acidic residues" evidence="6">
    <location>
        <begin position="1055"/>
        <end position="1088"/>
    </location>
</feature>
<keyword evidence="3 5" id="KW-0694">RNA-binding</keyword>
<dbReference type="SUPFAM" id="SSF54928">
    <property type="entry name" value="RNA-binding domain, RBD"/>
    <property type="match status" value="2"/>
</dbReference>
<feature type="compositionally biased region" description="Basic and acidic residues" evidence="6">
    <location>
        <begin position="21"/>
        <end position="64"/>
    </location>
</feature>
<feature type="region of interest" description="Disordered" evidence="6">
    <location>
        <begin position="1"/>
        <end position="85"/>
    </location>
</feature>
<sequence length="1113" mass="129139">MPINRNNKGRVGRSGYGGRRGRSEHGGRRGRNEHGGRRGRNERGETRGRSERGELRGHSEHGELGGRSSELIQRGESEKRKERVEDNPFDKHKVFVRNVRENDVDFLSKEFEKLCQSHFFFRNENNLTKSAICHMRSEEEAQALIEKYNNKKVNNSFIRCEYALKKKYKDKKLVSIAYKRSKINYIYSLKIYTTWDLDNVVVLNYVRYIFLLKKKELLRYLDVANGKENSHSEHSRKEDKQSDNEIEIVNVKKEKQFEDIVVNIDKEKKEDEKMNKVFFGDHTSRSAKNAAHARGCANTDINTDVSTDVSTNSSTVANNDGHRRIHVSESLRYFVYTIEFVSLELAAKFMLFINKTNFETYMRENLPMEKVKEKFLFFHDLCYLHKGNKYVVIKNLNRTCHIENIKKLFKHIDKNVKILIPKKWDKKLGCAFVKFSNSKKAKKALLLNKTKLCGSRITIEENKMFRLLSDWGLCPGEPNEGARKSATGISKAVEAGDGGDGSDGSDGGDGDNGDDGGDGSDGNDNDSDKGEVDHDGEENGRAGKGRTAGTDNQYGARRSGELSDDVSEGKTLFITNIPLDTTNEEIKCYIDENISRNYIYIKTCRNSGNKISVFVKLRRKEEVDNFLKKIGEYNEEDENEKNEQENVIEKFYKVVEKKKKERLKNILLREHGNIEKSGILFFKNNYLMIKRAVSKDSIKEKKNYHLDEKNEKKEKKEKNKMYNNIHLIEDNNVNNDHLWDQILIRNKKLLEKKKELLKNKNFIINPCRIYIRNYPLMLQQNVFRQLVIKYFTPIIMKKHNLKRKEAFLQSNNIIKKMKLIKENVNYTEGNHRIIDKKNICVTENNSKNTICFLDINTHNNAKQLIHLLQNKNVYDLVNEIVYKKKVISERKNKNIMYVDYCIEDLRMIHIKKIKEEKFLNHIKDKFGTIKTNKTIKKEKKKESRGRRQREKRRLLKMKGEPTCETGGIGVNTTHVVERAPQNREQAQEKNSTRMNTHASDRGCTRIKTKLTRKHQNGVDNLKKKEATKTKKQGTAAKSQKGEKKSGAKKTSAKAIKKDEKKDAKKGAKKEGKKEGNKQGKKEGKETVKQKGQKLKKIVSKMKEKRKQRESVCA</sequence>
<feature type="compositionally biased region" description="Basic and acidic residues" evidence="6">
    <location>
        <begin position="73"/>
        <end position="85"/>
    </location>
</feature>
<dbReference type="InterPro" id="IPR051945">
    <property type="entry name" value="RRM_MRD1_RNA_proc_ribogen"/>
</dbReference>
<protein>
    <submittedName>
        <fullName evidence="8">RNA-binding protein, putative</fullName>
    </submittedName>
</protein>
<dbReference type="EMBL" id="FLQV01000754">
    <property type="protein sequence ID" value="SBS97792.1"/>
    <property type="molecule type" value="Genomic_DNA"/>
</dbReference>
<proteinExistence type="predicted"/>
<evidence type="ECO:0000256" key="3">
    <source>
        <dbReference type="ARBA" id="ARBA00022884"/>
    </source>
</evidence>
<evidence type="ECO:0000256" key="5">
    <source>
        <dbReference type="PROSITE-ProRule" id="PRU00176"/>
    </source>
</evidence>
<organism evidence="8 9">
    <name type="scientific">Plasmodium ovale curtisi</name>
    <dbReference type="NCBI Taxonomy" id="864141"/>
    <lineage>
        <taxon>Eukaryota</taxon>
        <taxon>Sar</taxon>
        <taxon>Alveolata</taxon>
        <taxon>Apicomplexa</taxon>
        <taxon>Aconoidasida</taxon>
        <taxon>Haemosporida</taxon>
        <taxon>Plasmodiidae</taxon>
        <taxon>Plasmodium</taxon>
        <taxon>Plasmodium (Plasmodium)</taxon>
    </lineage>
</organism>
<dbReference type="InterPro" id="IPR035979">
    <property type="entry name" value="RBD_domain_sf"/>
</dbReference>
<feature type="compositionally biased region" description="Basic residues" evidence="6">
    <location>
        <begin position="1004"/>
        <end position="1015"/>
    </location>
</feature>
<feature type="compositionally biased region" description="Basic and acidic residues" evidence="6">
    <location>
        <begin position="526"/>
        <end position="541"/>
    </location>
</feature>
<feature type="compositionally biased region" description="Gly residues" evidence="6">
    <location>
        <begin position="496"/>
        <end position="505"/>
    </location>
</feature>
<feature type="compositionally biased region" description="Basic residues" evidence="6">
    <location>
        <begin position="935"/>
        <end position="956"/>
    </location>
</feature>
<feature type="compositionally biased region" description="Basic residues" evidence="6">
    <location>
        <begin position="1090"/>
        <end position="1105"/>
    </location>
</feature>
<evidence type="ECO:0000256" key="4">
    <source>
        <dbReference type="ARBA" id="ARBA00023242"/>
    </source>
</evidence>
<dbReference type="InterPro" id="IPR000504">
    <property type="entry name" value="RRM_dom"/>
</dbReference>
<evidence type="ECO:0000313" key="9">
    <source>
        <dbReference type="Proteomes" id="UP000078546"/>
    </source>
</evidence>
<accession>A0A1A8WXV6</accession>
<dbReference type="PROSITE" id="PS50102">
    <property type="entry name" value="RRM"/>
    <property type="match status" value="1"/>
</dbReference>
<feature type="region of interest" description="Disordered" evidence="6">
    <location>
        <begin position="492"/>
        <end position="565"/>
    </location>
</feature>
<dbReference type="SMART" id="SM00360">
    <property type="entry name" value="RRM"/>
    <property type="match status" value="2"/>
</dbReference>
<evidence type="ECO:0000259" key="7">
    <source>
        <dbReference type="PROSITE" id="PS50102"/>
    </source>
</evidence>
<evidence type="ECO:0000256" key="1">
    <source>
        <dbReference type="ARBA" id="ARBA00004123"/>
    </source>
</evidence>
<keyword evidence="4" id="KW-0539">Nucleus</keyword>
<dbReference type="PANTHER" id="PTHR48039:SF5">
    <property type="entry name" value="RNA-BINDING PROTEIN 28"/>
    <property type="match status" value="1"/>
</dbReference>